<evidence type="ECO:0000313" key="10">
    <source>
        <dbReference type="Proteomes" id="UP000245884"/>
    </source>
</evidence>
<dbReference type="SUPFAM" id="SSF55271">
    <property type="entry name" value="DNA repair protein MutS, domain I"/>
    <property type="match status" value="1"/>
</dbReference>
<dbReference type="InterPro" id="IPR007861">
    <property type="entry name" value="DNA_mismatch_repair_MutS_clamp"/>
</dbReference>
<dbReference type="InterPro" id="IPR045076">
    <property type="entry name" value="MutS"/>
</dbReference>
<dbReference type="Proteomes" id="UP000245884">
    <property type="component" value="Unassembled WGS sequence"/>
</dbReference>
<evidence type="ECO:0000256" key="3">
    <source>
        <dbReference type="ARBA" id="ARBA00022763"/>
    </source>
</evidence>
<name>A0A316UXD9_9BASI</name>
<keyword evidence="5 6" id="KW-0238">DNA-binding</keyword>
<dbReference type="EMBL" id="KZ819662">
    <property type="protein sequence ID" value="PWN29977.1"/>
    <property type="molecule type" value="Genomic_DNA"/>
</dbReference>
<dbReference type="SUPFAM" id="SSF53150">
    <property type="entry name" value="DNA repair protein MutS, domain II"/>
    <property type="match status" value="1"/>
</dbReference>
<dbReference type="Gene3D" id="3.40.50.300">
    <property type="entry name" value="P-loop containing nucleotide triphosphate hydrolases"/>
    <property type="match status" value="1"/>
</dbReference>
<organism evidence="9 10">
    <name type="scientific">Jaminaea rosea</name>
    <dbReference type="NCBI Taxonomy" id="1569628"/>
    <lineage>
        <taxon>Eukaryota</taxon>
        <taxon>Fungi</taxon>
        <taxon>Dikarya</taxon>
        <taxon>Basidiomycota</taxon>
        <taxon>Ustilaginomycotina</taxon>
        <taxon>Exobasidiomycetes</taxon>
        <taxon>Microstromatales</taxon>
        <taxon>Microstromatales incertae sedis</taxon>
        <taxon>Jaminaea</taxon>
    </lineage>
</organism>
<keyword evidence="2 6" id="KW-0547">Nucleotide-binding</keyword>
<evidence type="ECO:0000256" key="7">
    <source>
        <dbReference type="SAM" id="MobiDB-lite"/>
    </source>
</evidence>
<dbReference type="Gene3D" id="3.40.1170.10">
    <property type="entry name" value="DNA repair protein MutS, domain I"/>
    <property type="match status" value="1"/>
</dbReference>
<dbReference type="Pfam" id="PF05192">
    <property type="entry name" value="MutS_III"/>
    <property type="match status" value="1"/>
</dbReference>
<evidence type="ECO:0000313" key="9">
    <source>
        <dbReference type="EMBL" id="PWN29977.1"/>
    </source>
</evidence>
<keyword evidence="6" id="KW-0234">DNA repair</keyword>
<dbReference type="GO" id="GO:0005524">
    <property type="term" value="F:ATP binding"/>
    <property type="evidence" value="ECO:0007669"/>
    <property type="project" value="UniProtKB-KW"/>
</dbReference>
<dbReference type="SMART" id="SM00534">
    <property type="entry name" value="MUTSac"/>
    <property type="match status" value="1"/>
</dbReference>
<evidence type="ECO:0000259" key="8">
    <source>
        <dbReference type="PROSITE" id="PS00486"/>
    </source>
</evidence>
<proteinExistence type="inferred from homology"/>
<evidence type="ECO:0000256" key="4">
    <source>
        <dbReference type="ARBA" id="ARBA00022840"/>
    </source>
</evidence>
<feature type="region of interest" description="Disordered" evidence="7">
    <location>
        <begin position="1"/>
        <end position="97"/>
    </location>
</feature>
<reference evidence="9 10" key="1">
    <citation type="journal article" date="2018" name="Mol. Biol. Evol.">
        <title>Broad Genomic Sampling Reveals a Smut Pathogenic Ancestry of the Fungal Clade Ustilaginomycotina.</title>
        <authorList>
            <person name="Kijpornyongpan T."/>
            <person name="Mondo S.J."/>
            <person name="Barry K."/>
            <person name="Sandor L."/>
            <person name="Lee J."/>
            <person name="Lipzen A."/>
            <person name="Pangilinan J."/>
            <person name="LaButti K."/>
            <person name="Hainaut M."/>
            <person name="Henrissat B."/>
            <person name="Grigoriev I.V."/>
            <person name="Spatafora J.W."/>
            <person name="Aime M.C."/>
        </authorList>
    </citation>
    <scope>NUCLEOTIDE SEQUENCE [LARGE SCALE GENOMIC DNA]</scope>
    <source>
        <strain evidence="9 10">MCA 5214</strain>
    </source>
</reference>
<dbReference type="InterPro" id="IPR036187">
    <property type="entry name" value="DNA_mismatch_repair_MutS_sf"/>
</dbReference>
<dbReference type="GO" id="GO:0030983">
    <property type="term" value="F:mismatched DNA binding"/>
    <property type="evidence" value="ECO:0007669"/>
    <property type="project" value="InterPro"/>
</dbReference>
<dbReference type="SUPFAM" id="SSF52540">
    <property type="entry name" value="P-loop containing nucleoside triphosphate hydrolases"/>
    <property type="match status" value="1"/>
</dbReference>
<dbReference type="NCBIfam" id="NF003810">
    <property type="entry name" value="PRK05399.1"/>
    <property type="match status" value="1"/>
</dbReference>
<evidence type="ECO:0000256" key="1">
    <source>
        <dbReference type="ARBA" id="ARBA00006271"/>
    </source>
</evidence>
<feature type="compositionally biased region" description="Low complexity" evidence="7">
    <location>
        <begin position="20"/>
        <end position="62"/>
    </location>
</feature>
<evidence type="ECO:0000256" key="2">
    <source>
        <dbReference type="ARBA" id="ARBA00022741"/>
    </source>
</evidence>
<dbReference type="InterPro" id="IPR007696">
    <property type="entry name" value="DNA_mismatch_repair_MutS_core"/>
</dbReference>
<dbReference type="RefSeq" id="XP_025364589.1">
    <property type="nucleotide sequence ID" value="XM_025504231.1"/>
</dbReference>
<dbReference type="Pfam" id="PF05188">
    <property type="entry name" value="MutS_II"/>
    <property type="match status" value="1"/>
</dbReference>
<dbReference type="Gene3D" id="1.10.1420.10">
    <property type="match status" value="2"/>
</dbReference>
<dbReference type="Pfam" id="PF01624">
    <property type="entry name" value="MutS_I"/>
    <property type="match status" value="1"/>
</dbReference>
<dbReference type="OrthoDB" id="121051at2759"/>
<comment type="function">
    <text evidence="6">Component of the post-replicative DNA mismatch repair system (MMR).</text>
</comment>
<dbReference type="InterPro" id="IPR027417">
    <property type="entry name" value="P-loop_NTPase"/>
</dbReference>
<dbReference type="GO" id="GO:0140664">
    <property type="term" value="F:ATP-dependent DNA damage sensor activity"/>
    <property type="evidence" value="ECO:0007669"/>
    <property type="project" value="InterPro"/>
</dbReference>
<sequence length="1032" mass="113569">MSDASGSASPTPPPRKKAAKTGQPPAKKSRPSLPSASSSSSRPPLVPARSSSSSATPGGSTPIPGQAGGAKEPGFPFLVDRRDSDGNRPGDADFDPRTLRIPSAWWGKFTNFEKQYFEIKQNNMDTILMFQKGKFYEMFLEDAYTVHRELDLKLTDRGRMPMVGVPEASFDLFATKLLALGYKVGRVDQMETAVAKGMRDKSSGDIVRRELRHVMTSATQIDGLEDDLATYCIAIVEEIGEDEEGREIVSFGICSLDAATSDFGLSHWVDDQQRSQLETLLLSLRVKEVIHKKGQLSKDTLRLLRNCTSADCRITMLREGKEWLSREETEDELVNLFGGDEAQIPEAIVAMQDKEIVMSSMAGMFAYLNQLSLLKDLTSSKNFSLLEHRRTASGRPMHLDANTLSHLCVLQNEDGSDAGTLHRLLNRCVTPAGKRLFKHWLTHPLCDVDAIKARQDAVDDLLGNAEFEDCFATLKKLPDFERLLPKVYSGKIKPGDFTRLLTAFKKLMPIVNDLKHASADFKSALVRELLNSVPDVASLASELDDSFIANEDGSFQPREDVDEAYDTAQAHIDEVEGDLESELRSYRKLLKLGAEKKGGCNWKHRGTNEIYQIEVPVKTKVPNDWQVMSSTTATTGYYSPTVRALVLKLKEARETRLAALKEFHAGLFDRFNENASSYLAAVRALAEIDCLQSLGLASYAMGEPTCRPELVECDTALVDFEELRHPCIAGSTDFIANDIKMGGDSAEVILLTGGNMAGKSTTARTTATGVILAQLGCRVPAKSARISPADRVCTRMGANDQIFKNSSTFMVEMLEASRIVKDCTPRSLVIMDELGRGTSTFDGHAIAHAVLHHLIARTRCLCFFLTHYLQLAYDFQGYPRCANKHMAVVVDDENRQVVFTYRLVDGVAESSYGTQVAHLAGVPESICDRANDISREFAEDTKKHQQQRTTSALPMATLSDFAYLFGLGQSKGESRAAVETMDVEPRQVASRLEVIRAQIQRVAQKCEGEDGGDIIMEDAAAAAGPSSSPTCT</sequence>
<accession>A0A316UXD9</accession>
<gene>
    <name evidence="9" type="ORF">BDZ90DRAFT_215458</name>
</gene>
<evidence type="ECO:0000256" key="5">
    <source>
        <dbReference type="ARBA" id="ARBA00023125"/>
    </source>
</evidence>
<dbReference type="AlphaFoldDB" id="A0A316UXD9"/>
<feature type="domain" description="DNA mismatch repair proteins mutS family" evidence="8">
    <location>
        <begin position="827"/>
        <end position="843"/>
    </location>
</feature>
<dbReference type="PROSITE" id="PS00486">
    <property type="entry name" value="DNA_MISMATCH_REPAIR_2"/>
    <property type="match status" value="1"/>
</dbReference>
<dbReference type="InterPro" id="IPR016151">
    <property type="entry name" value="DNA_mismatch_repair_MutS_N"/>
</dbReference>
<dbReference type="PANTHER" id="PTHR11361">
    <property type="entry name" value="DNA MISMATCH REPAIR PROTEIN MUTS FAMILY MEMBER"/>
    <property type="match status" value="1"/>
</dbReference>
<dbReference type="InterPro" id="IPR000432">
    <property type="entry name" value="DNA_mismatch_repair_MutS_C"/>
</dbReference>
<dbReference type="InterPro" id="IPR036678">
    <property type="entry name" value="MutS_con_dom_sf"/>
</dbReference>
<feature type="compositionally biased region" description="Basic and acidic residues" evidence="7">
    <location>
        <begin position="79"/>
        <end position="97"/>
    </location>
</feature>
<dbReference type="GeneID" id="37026054"/>
<keyword evidence="10" id="KW-1185">Reference proteome</keyword>
<dbReference type="InterPro" id="IPR017261">
    <property type="entry name" value="DNA_mismatch_repair_MutS/MSH"/>
</dbReference>
<evidence type="ECO:0000256" key="6">
    <source>
        <dbReference type="RuleBase" id="RU003756"/>
    </source>
</evidence>
<dbReference type="Gene3D" id="3.30.420.110">
    <property type="entry name" value="MutS, connector domain"/>
    <property type="match status" value="1"/>
</dbReference>
<dbReference type="PANTHER" id="PTHR11361:SF148">
    <property type="entry name" value="DNA MISMATCH REPAIR PROTEIN MSH6"/>
    <property type="match status" value="1"/>
</dbReference>
<dbReference type="PIRSF" id="PIRSF037677">
    <property type="entry name" value="DNA_mis_repair_Msh6"/>
    <property type="match status" value="1"/>
</dbReference>
<dbReference type="STRING" id="1569628.A0A316UXD9"/>
<dbReference type="Pfam" id="PF00488">
    <property type="entry name" value="MutS_V"/>
    <property type="match status" value="1"/>
</dbReference>
<protein>
    <recommendedName>
        <fullName evidence="8">DNA mismatch repair proteins mutS family domain-containing protein</fullName>
    </recommendedName>
</protein>
<dbReference type="Pfam" id="PF05190">
    <property type="entry name" value="MutS_IV"/>
    <property type="match status" value="1"/>
</dbReference>
<comment type="similarity">
    <text evidence="1 6">Belongs to the DNA mismatch repair MutS family.</text>
</comment>
<dbReference type="GO" id="GO:0006298">
    <property type="term" value="P:mismatch repair"/>
    <property type="evidence" value="ECO:0007669"/>
    <property type="project" value="InterPro"/>
</dbReference>
<dbReference type="SUPFAM" id="SSF48334">
    <property type="entry name" value="DNA repair protein MutS, domain III"/>
    <property type="match status" value="1"/>
</dbReference>
<keyword evidence="4" id="KW-0067">ATP-binding</keyword>
<dbReference type="InterPro" id="IPR007695">
    <property type="entry name" value="DNA_mismatch_repair_MutS-lik_N"/>
</dbReference>
<dbReference type="InterPro" id="IPR007860">
    <property type="entry name" value="DNA_mmatch_repair_MutS_con_dom"/>
</dbReference>
<keyword evidence="3 6" id="KW-0227">DNA damage</keyword>
<dbReference type="GO" id="GO:0032301">
    <property type="term" value="C:MutSalpha complex"/>
    <property type="evidence" value="ECO:0007669"/>
    <property type="project" value="TreeGrafter"/>
</dbReference>
<dbReference type="SMART" id="SM00533">
    <property type="entry name" value="MUTSd"/>
    <property type="match status" value="1"/>
</dbReference>
<dbReference type="FunFam" id="3.40.50.300:FF:001752">
    <property type="entry name" value="DNA mismatch repair protein"/>
    <property type="match status" value="1"/>
</dbReference>